<dbReference type="AlphaFoldDB" id="A0A7W9U5F7"/>
<name>A0A7W9U5F7_9BURK</name>
<dbReference type="Gene3D" id="4.10.430.10">
    <property type="entry name" value="Histone-like protein H-NS, C-terminal domain"/>
    <property type="match status" value="1"/>
</dbReference>
<dbReference type="Pfam" id="PF00816">
    <property type="entry name" value="Histone_HNS"/>
    <property type="match status" value="1"/>
</dbReference>
<dbReference type="EMBL" id="JACHBW010000029">
    <property type="protein sequence ID" value="MBB6106626.1"/>
    <property type="molecule type" value="Genomic_DNA"/>
</dbReference>
<keyword evidence="4" id="KW-1185">Reference proteome</keyword>
<evidence type="ECO:0000313" key="3">
    <source>
        <dbReference type="EMBL" id="MBB6106626.1"/>
    </source>
</evidence>
<protein>
    <submittedName>
        <fullName evidence="3">DNA-binding protein H-NS</fullName>
    </submittedName>
</protein>
<gene>
    <name evidence="3" type="ORF">F4827_006502</name>
</gene>
<proteinExistence type="predicted"/>
<dbReference type="Proteomes" id="UP000571554">
    <property type="component" value="Unassembled WGS sequence"/>
</dbReference>
<feature type="domain" description="DNA-binding protein H-NS-like C-terminal" evidence="2">
    <location>
        <begin position="54"/>
        <end position="93"/>
    </location>
</feature>
<keyword evidence="3" id="KW-0238">DNA-binding</keyword>
<sequence length="111" mass="12297">MIPDLKTMRAELGCVNDLLADARAREVAAVFASLRDEVTLLGITEQEVRRALGYDRPAGTAAKYYDPSTGNTWSGRGTRPNWLAGKRLEDYAIDAPQPKAPQPKPWWPGEK</sequence>
<dbReference type="InterPro" id="IPR027444">
    <property type="entry name" value="H-NS_C_dom"/>
</dbReference>
<dbReference type="SMART" id="SM00528">
    <property type="entry name" value="HNS"/>
    <property type="match status" value="1"/>
</dbReference>
<feature type="compositionally biased region" description="Pro residues" evidence="1">
    <location>
        <begin position="98"/>
        <end position="111"/>
    </location>
</feature>
<reference evidence="3 4" key="1">
    <citation type="submission" date="2020-08" db="EMBL/GenBank/DDBJ databases">
        <title>Above-ground endophytic microbial communities from plants in different locations in the United States.</title>
        <authorList>
            <person name="Frank C."/>
        </authorList>
    </citation>
    <scope>NUCLEOTIDE SEQUENCE [LARGE SCALE GENOMIC DNA]</scope>
    <source>
        <strain evidence="3 4">WP4_2_2</strain>
    </source>
</reference>
<evidence type="ECO:0000313" key="4">
    <source>
        <dbReference type="Proteomes" id="UP000571554"/>
    </source>
</evidence>
<organism evidence="3 4">
    <name type="scientific">Paraburkholderia bannensis</name>
    <dbReference type="NCBI Taxonomy" id="765414"/>
    <lineage>
        <taxon>Bacteria</taxon>
        <taxon>Pseudomonadati</taxon>
        <taxon>Pseudomonadota</taxon>
        <taxon>Betaproteobacteria</taxon>
        <taxon>Burkholderiales</taxon>
        <taxon>Burkholderiaceae</taxon>
        <taxon>Paraburkholderia</taxon>
    </lineage>
</organism>
<dbReference type="GO" id="GO:0003677">
    <property type="term" value="F:DNA binding"/>
    <property type="evidence" value="ECO:0007669"/>
    <property type="project" value="UniProtKB-KW"/>
</dbReference>
<evidence type="ECO:0000256" key="1">
    <source>
        <dbReference type="SAM" id="MobiDB-lite"/>
    </source>
</evidence>
<accession>A0A7W9U5F7</accession>
<feature type="region of interest" description="Disordered" evidence="1">
    <location>
        <begin position="92"/>
        <end position="111"/>
    </location>
</feature>
<evidence type="ECO:0000259" key="2">
    <source>
        <dbReference type="SMART" id="SM00528"/>
    </source>
</evidence>
<comment type="caution">
    <text evidence="3">The sequence shown here is derived from an EMBL/GenBank/DDBJ whole genome shotgun (WGS) entry which is preliminary data.</text>
</comment>
<dbReference type="SUPFAM" id="SSF81273">
    <property type="entry name" value="H-NS histone-like proteins"/>
    <property type="match status" value="1"/>
</dbReference>
<dbReference type="InterPro" id="IPR037150">
    <property type="entry name" value="H-NS_C_dom_sf"/>
</dbReference>